<dbReference type="Gene3D" id="3.40.630.40">
    <property type="entry name" value="Zn-dependent exopeptidases"/>
    <property type="match status" value="1"/>
</dbReference>
<keyword evidence="1" id="KW-1133">Transmembrane helix</keyword>
<protein>
    <recommendedName>
        <fullName evidence="2">MurNAc-LAA domain-containing protein</fullName>
    </recommendedName>
</protein>
<gene>
    <name evidence="3" type="ORF">DWZ83_07340</name>
</gene>
<evidence type="ECO:0000259" key="2">
    <source>
        <dbReference type="Pfam" id="PF01520"/>
    </source>
</evidence>
<dbReference type="InterPro" id="IPR002508">
    <property type="entry name" value="MurNAc-LAA_cat"/>
</dbReference>
<dbReference type="GO" id="GO:0008745">
    <property type="term" value="F:N-acetylmuramoyl-L-alanine amidase activity"/>
    <property type="evidence" value="ECO:0007669"/>
    <property type="project" value="InterPro"/>
</dbReference>
<feature type="transmembrane region" description="Helical" evidence="1">
    <location>
        <begin position="15"/>
        <end position="35"/>
    </location>
</feature>
<organism evidence="3 4">
    <name type="scientific">Amedibacillus dolichus</name>
    <dbReference type="NCBI Taxonomy" id="31971"/>
    <lineage>
        <taxon>Bacteria</taxon>
        <taxon>Bacillati</taxon>
        <taxon>Bacillota</taxon>
        <taxon>Erysipelotrichia</taxon>
        <taxon>Erysipelotrichales</taxon>
        <taxon>Erysipelotrichaceae</taxon>
        <taxon>Amedibacillus</taxon>
    </lineage>
</organism>
<dbReference type="SUPFAM" id="SSF53187">
    <property type="entry name" value="Zn-dependent exopeptidases"/>
    <property type="match status" value="1"/>
</dbReference>
<dbReference type="Proteomes" id="UP000284868">
    <property type="component" value="Unassembled WGS sequence"/>
</dbReference>
<comment type="caution">
    <text evidence="3">The sequence shown here is derived from an EMBL/GenBank/DDBJ whole genome shotgun (WGS) entry which is preliminary data.</text>
</comment>
<feature type="domain" description="MurNAc-LAA" evidence="2">
    <location>
        <begin position="220"/>
        <end position="417"/>
    </location>
</feature>
<proteinExistence type="predicted"/>
<sequence length="428" mass="48335">MAYAPKQKRKIRWKLVIPLLLLIALILYAIVTVLLPDTDDEHGYTICGLNEEESAQLLNKQNAQIYEIQDYTYYGESLGLYTDTYDTESNDELVGKTLQLHNLCNDKVATMTIDADVDLKISLSDLEPGFYEITVIDDLVEKQLVYKETLESEPFTTIRRNKQVKHATLIANKDLLQDKGIHWKENYLYLQVESGKPDEDVVDVYLDPYGMNTDFQYVPDEGSSGHGLKEYKETYEAAQIIKKQLESYGLKVEISRADVDETAAPAYGEDGRFAQAYESGARYYISLRMNQSEMNLGGVEIWHSAHASSVLGRQIMYGLEKNLGMKASTYVNPDGSGVGPSYVDKQYFDNNIYLRETGGRATFAAMYSELSREENASFKDANGMHALEIDFGYVTNSEDAAFWKAHKEEIAKQVADSFAEARGLKKGK</sequence>
<accession>A0A415P994</accession>
<dbReference type="Pfam" id="PF01520">
    <property type="entry name" value="Amidase_3"/>
    <property type="match status" value="1"/>
</dbReference>
<evidence type="ECO:0000313" key="3">
    <source>
        <dbReference type="EMBL" id="RHM09324.1"/>
    </source>
</evidence>
<name>A0A415P994_9FIRM</name>
<keyword evidence="1" id="KW-0472">Membrane</keyword>
<dbReference type="OrthoDB" id="1769210at2"/>
<evidence type="ECO:0000313" key="4">
    <source>
        <dbReference type="Proteomes" id="UP000284868"/>
    </source>
</evidence>
<keyword evidence="1" id="KW-0812">Transmembrane</keyword>
<dbReference type="AlphaFoldDB" id="A0A415P994"/>
<reference evidence="3 4" key="1">
    <citation type="submission" date="2018-08" db="EMBL/GenBank/DDBJ databases">
        <title>A genome reference for cultivated species of the human gut microbiota.</title>
        <authorList>
            <person name="Zou Y."/>
            <person name="Xue W."/>
            <person name="Luo G."/>
        </authorList>
    </citation>
    <scope>NUCLEOTIDE SEQUENCE [LARGE SCALE GENOMIC DNA]</scope>
    <source>
        <strain evidence="3 4">AF35-6BH</strain>
    </source>
</reference>
<dbReference type="GO" id="GO:0009253">
    <property type="term" value="P:peptidoglycan catabolic process"/>
    <property type="evidence" value="ECO:0007669"/>
    <property type="project" value="InterPro"/>
</dbReference>
<keyword evidence="4" id="KW-1185">Reference proteome</keyword>
<dbReference type="RefSeq" id="WP_118365702.1">
    <property type="nucleotide sequence ID" value="NZ_QRPK01000038.1"/>
</dbReference>
<evidence type="ECO:0000256" key="1">
    <source>
        <dbReference type="SAM" id="Phobius"/>
    </source>
</evidence>
<dbReference type="EMBL" id="QRPK01000038">
    <property type="protein sequence ID" value="RHM09324.1"/>
    <property type="molecule type" value="Genomic_DNA"/>
</dbReference>